<feature type="transmembrane region" description="Helical" evidence="1">
    <location>
        <begin position="312"/>
        <end position="333"/>
    </location>
</feature>
<feature type="transmembrane region" description="Helical" evidence="1">
    <location>
        <begin position="104"/>
        <end position="123"/>
    </location>
</feature>
<sequence length="509" mass="57413">MTRNALVMAFFAAAVIASVICLSLLYASPYVRTWDEVDFTLALHRYDLLAMQPHFPGYPYFILGGWFINRWMNNPAIALSVFNTLAALSSAIPMFLLAHRLTGSGIKSLLLPALVLSSPYIWLMSSRPMSECAGMAMLWWFLWSIRFAMDRPHAVLRHGLALLMFSFLMGIRLSFFPYGLALFPLWYSLWQQGATRWRRWLRVGGSALAAGLFQLIWVAGLVLSEGNVAGFWKLSLAFVEGHFSEWGGGVISTPMPMGDRIIQLFGQNLLGSALFGGSILIGASLAILAVITLVVRGFVASIEQLNKENRNYLLWLVGCAVLYSIWALIGQNIEKPRHIVPVVSPILCLLFVYIIRTADAVKASDPKSRLLRLAPKLLYTLFISFIVVQVFYGSQLLKRQALDEPAIYQLHDYLSSLHEPLILFTWEETRVLQYLQADYEHERIYTYGYFQSLAGANSDRRVFLTDHVVQGFAAQGKSVESHLKQIAEFTSDSLFDPAYGHVTLFEWVR</sequence>
<dbReference type="EMBL" id="CAKMMW010000003">
    <property type="protein sequence ID" value="CAH1200251.1"/>
    <property type="molecule type" value="Genomic_DNA"/>
</dbReference>
<proteinExistence type="predicted"/>
<keyword evidence="3" id="KW-1185">Reference proteome</keyword>
<feature type="transmembrane region" description="Helical" evidence="1">
    <location>
        <begin position="76"/>
        <end position="98"/>
    </location>
</feature>
<feature type="transmembrane region" description="Helical" evidence="1">
    <location>
        <begin position="200"/>
        <end position="223"/>
    </location>
</feature>
<dbReference type="RefSeq" id="WP_236286023.1">
    <property type="nucleotide sequence ID" value="NZ_CAKMMW010000003.1"/>
</dbReference>
<feature type="transmembrane region" description="Helical" evidence="1">
    <location>
        <begin position="377"/>
        <end position="397"/>
    </location>
</feature>
<evidence type="ECO:0000313" key="2">
    <source>
        <dbReference type="EMBL" id="CAH1200251.1"/>
    </source>
</evidence>
<feature type="transmembrane region" description="Helical" evidence="1">
    <location>
        <begin position="132"/>
        <end position="149"/>
    </location>
</feature>
<comment type="caution">
    <text evidence="2">The sequence shown here is derived from an EMBL/GenBank/DDBJ whole genome shotgun (WGS) entry which is preliminary data.</text>
</comment>
<accession>A0ABM9C208</accession>
<dbReference type="Proteomes" id="UP000838821">
    <property type="component" value="Unassembled WGS sequence"/>
</dbReference>
<evidence type="ECO:0000313" key="3">
    <source>
        <dbReference type="Proteomes" id="UP000838821"/>
    </source>
</evidence>
<organism evidence="2 3">
    <name type="scientific">Paenibacillus allorhizoplanae</name>
    <dbReference type="NCBI Taxonomy" id="2905648"/>
    <lineage>
        <taxon>Bacteria</taxon>
        <taxon>Bacillati</taxon>
        <taxon>Bacillota</taxon>
        <taxon>Bacilli</taxon>
        <taxon>Bacillales</taxon>
        <taxon>Paenibacillaceae</taxon>
        <taxon>Paenibacillus</taxon>
    </lineage>
</organism>
<feature type="transmembrane region" description="Helical" evidence="1">
    <location>
        <begin position="273"/>
        <end position="300"/>
    </location>
</feature>
<keyword evidence="1" id="KW-0472">Membrane</keyword>
<gene>
    <name evidence="2" type="ORF">PAECIP111891_01598</name>
</gene>
<feature type="transmembrane region" description="Helical" evidence="1">
    <location>
        <begin position="51"/>
        <end position="69"/>
    </location>
</feature>
<feature type="transmembrane region" description="Helical" evidence="1">
    <location>
        <begin position="161"/>
        <end position="188"/>
    </location>
</feature>
<evidence type="ECO:0008006" key="4">
    <source>
        <dbReference type="Google" id="ProtNLM"/>
    </source>
</evidence>
<protein>
    <recommendedName>
        <fullName evidence="4">Nucleoporin-interacting protein</fullName>
    </recommendedName>
</protein>
<reference evidence="2" key="1">
    <citation type="submission" date="2022-01" db="EMBL/GenBank/DDBJ databases">
        <authorList>
            <person name="Criscuolo A."/>
        </authorList>
    </citation>
    <scope>NUCLEOTIDE SEQUENCE</scope>
    <source>
        <strain evidence="2">CIP111891</strain>
    </source>
</reference>
<feature type="transmembrane region" description="Helical" evidence="1">
    <location>
        <begin position="339"/>
        <end position="356"/>
    </location>
</feature>
<evidence type="ECO:0000256" key="1">
    <source>
        <dbReference type="SAM" id="Phobius"/>
    </source>
</evidence>
<name>A0ABM9C208_9BACL</name>
<keyword evidence="1" id="KW-0812">Transmembrane</keyword>
<keyword evidence="1" id="KW-1133">Transmembrane helix</keyword>